<evidence type="ECO:0000256" key="11">
    <source>
        <dbReference type="SAM" id="MobiDB-lite"/>
    </source>
</evidence>
<dbReference type="AlphaFoldDB" id="A0A6A6AP31"/>
<evidence type="ECO:0000256" key="10">
    <source>
        <dbReference type="RuleBase" id="RU366040"/>
    </source>
</evidence>
<organism evidence="13 14">
    <name type="scientific">Dothidotthia symphoricarpi CBS 119687</name>
    <dbReference type="NCBI Taxonomy" id="1392245"/>
    <lineage>
        <taxon>Eukaryota</taxon>
        <taxon>Fungi</taxon>
        <taxon>Dikarya</taxon>
        <taxon>Ascomycota</taxon>
        <taxon>Pezizomycotina</taxon>
        <taxon>Dothideomycetes</taxon>
        <taxon>Pleosporomycetidae</taxon>
        <taxon>Pleosporales</taxon>
        <taxon>Dothidotthiaceae</taxon>
        <taxon>Dothidotthia</taxon>
    </lineage>
</organism>
<evidence type="ECO:0000256" key="7">
    <source>
        <dbReference type="ARBA" id="ARBA00022989"/>
    </source>
</evidence>
<keyword evidence="9 10" id="KW-0961">Cell wall biogenesis/degradation</keyword>
<evidence type="ECO:0000256" key="4">
    <source>
        <dbReference type="ARBA" id="ARBA00022676"/>
    </source>
</evidence>
<comment type="catalytic activity">
    <reaction evidence="10">
        <text>[(1-&gt;4)-N-acetyl-beta-D-glucosaminyl](n) + UDP-N-acetyl-alpha-D-glucosamine = [(1-&gt;4)-N-acetyl-beta-D-glucosaminyl](n+1) + UDP + H(+)</text>
        <dbReference type="Rhea" id="RHEA:16637"/>
        <dbReference type="Rhea" id="RHEA-COMP:9593"/>
        <dbReference type="Rhea" id="RHEA-COMP:9595"/>
        <dbReference type="ChEBI" id="CHEBI:15378"/>
        <dbReference type="ChEBI" id="CHEBI:17029"/>
        <dbReference type="ChEBI" id="CHEBI:57705"/>
        <dbReference type="ChEBI" id="CHEBI:58223"/>
        <dbReference type="EC" id="2.4.1.16"/>
    </reaction>
</comment>
<keyword evidence="7 10" id="KW-1133">Transmembrane helix</keyword>
<evidence type="ECO:0000256" key="6">
    <source>
        <dbReference type="ARBA" id="ARBA00022692"/>
    </source>
</evidence>
<evidence type="ECO:0000256" key="2">
    <source>
        <dbReference type="ARBA" id="ARBA00012543"/>
    </source>
</evidence>
<keyword evidence="3 10" id="KW-1003">Cell membrane</keyword>
<dbReference type="GO" id="GO:0004100">
    <property type="term" value="F:chitin synthase activity"/>
    <property type="evidence" value="ECO:0007669"/>
    <property type="project" value="UniProtKB-UniRule"/>
</dbReference>
<dbReference type="GO" id="GO:0006031">
    <property type="term" value="P:chitin biosynthetic process"/>
    <property type="evidence" value="ECO:0007669"/>
    <property type="project" value="UniProtKB-UniRule"/>
</dbReference>
<dbReference type="RefSeq" id="XP_033528066.1">
    <property type="nucleotide sequence ID" value="XM_033669378.1"/>
</dbReference>
<name>A0A6A6AP31_9PLEO</name>
<keyword evidence="8 10" id="KW-0472">Membrane</keyword>
<keyword evidence="4 10" id="KW-0328">Glycosyltransferase</keyword>
<proteinExistence type="inferred from homology"/>
<evidence type="ECO:0000256" key="3">
    <source>
        <dbReference type="ARBA" id="ARBA00022475"/>
    </source>
</evidence>
<feature type="region of interest" description="Disordered" evidence="11">
    <location>
        <begin position="1"/>
        <end position="119"/>
    </location>
</feature>
<keyword evidence="5 10" id="KW-0808">Transferase</keyword>
<feature type="compositionally biased region" description="Acidic residues" evidence="11">
    <location>
        <begin position="146"/>
        <end position="158"/>
    </location>
</feature>
<evidence type="ECO:0000256" key="8">
    <source>
        <dbReference type="ARBA" id="ARBA00023136"/>
    </source>
</evidence>
<sequence length="914" mass="104105">MDPRRPGAGRTPSPGQPLRGYQLEDRYQSPAPLEIPMGPNPAAASGDRLPLQPSYSVENIPYGSGNYQDEYDPRPRPHHNDSDYSLDPQAHHDAYYTQPYDPSPHEESPPHGYGTQPEHYWQDEEDRRPMIHESNAYGPDPHEGFDQDEMDPEDPFHDDEEHTPEPVAVKRWKTVKEVQLFKGNLVLDCPIPPRLLNQVPHAQPPERDEFTHMRYSAATCDPSDFDAERFTLRQKLFAKPRHTELFIVVTMYNEEDELFARTMTGVIKNIEYMNSRTNSKTWGKDAWKKIVVCVVSDGRAKINPRTRAVLAGLGVYQDGIAKQQVNGKDVTAHIYEYTTQMTLDIKKGVVGVKKGTTPVQMLFCLKEKNQKKINSHRWFFQAFGSVLDPNICVLIDAGTKPGKDSIYHLWKAFDLEPMCAGACGEIKAMLVHGKKLLNPLVATQNFEYKMSNILDKPLESAFGFISVLPGAFSAYRYVALQNDKNGQGPLEKYFAGEKMHGANAGIFEANMYLAEDRILCFELVSKRNCHWILQYVKSSNGETDVPTTMAEFIGQRRRWLNGSFFAAVYALAHSFDIFRSDHSAIRKMMFLVEFFYQTISMIFAWFALGNFFLVFRILTASLATELGTAGKVLFIVFEWLYIGVLITCFILSLGNRPQGANKWYMSMVIFWSIIMAYLMFASVFITVRSVQQQVKDNNGFNFADLFKDQIFFTIIVSLCSTYLMWFVVSILFLDPWHMFTSFFQYLLMTPTYINILNVYAFCNTHDITWGTKGDDKAVKLPSVTTKADGKADIQAPTDDADLNTQYETELRVFSTKWKEEEKVVTAQDKQEDYYAGFRSSVVLFWMFCNLGLTALVLQSGGLELTVSDPDEAQLKQTQVSTIYLAVVLWSVAGLAGFRFIGAMWFLVVRLFRGV</sequence>
<comment type="similarity">
    <text evidence="10">Belongs to the chitin synthase family.</text>
</comment>
<evidence type="ECO:0000313" key="13">
    <source>
        <dbReference type="EMBL" id="KAF2133679.1"/>
    </source>
</evidence>
<feature type="domain" description="Chitin synthase N-terminal" evidence="12">
    <location>
        <begin position="173"/>
        <end position="244"/>
    </location>
</feature>
<dbReference type="InterPro" id="IPR013616">
    <property type="entry name" value="Chitin_synth_N"/>
</dbReference>
<feature type="region of interest" description="Disordered" evidence="11">
    <location>
        <begin position="131"/>
        <end position="163"/>
    </location>
</feature>
<dbReference type="PANTHER" id="PTHR22914:SF9">
    <property type="entry name" value="CHITIN SYNTHASE 1"/>
    <property type="match status" value="1"/>
</dbReference>
<dbReference type="EC" id="2.4.1.16" evidence="2 10"/>
<keyword evidence="6 10" id="KW-0812">Transmembrane</keyword>
<evidence type="ECO:0000256" key="5">
    <source>
        <dbReference type="ARBA" id="ARBA00022679"/>
    </source>
</evidence>
<comment type="function">
    <text evidence="10">Polymerizes chitin, a structural polymer of the cell wall and septum, by transferring the sugar moiety of UDP-GlcNAc to the non-reducing end of the growing chitin polymer.</text>
</comment>
<dbReference type="SUPFAM" id="SSF53448">
    <property type="entry name" value="Nucleotide-diphospho-sugar transferases"/>
    <property type="match status" value="1"/>
</dbReference>
<dbReference type="InterPro" id="IPR029044">
    <property type="entry name" value="Nucleotide-diphossugar_trans"/>
</dbReference>
<keyword evidence="14" id="KW-1185">Reference proteome</keyword>
<evidence type="ECO:0000256" key="9">
    <source>
        <dbReference type="ARBA" id="ARBA00023316"/>
    </source>
</evidence>
<comment type="subcellular location">
    <subcellularLocation>
        <location evidence="1 10">Cell membrane</location>
        <topology evidence="1 10">Multi-pass membrane protein</topology>
    </subcellularLocation>
</comment>
<gene>
    <name evidence="13" type="ORF">P153DRAFT_372284</name>
</gene>
<reference evidence="13" key="1">
    <citation type="journal article" date="2020" name="Stud. Mycol.">
        <title>101 Dothideomycetes genomes: a test case for predicting lifestyles and emergence of pathogens.</title>
        <authorList>
            <person name="Haridas S."/>
            <person name="Albert R."/>
            <person name="Binder M."/>
            <person name="Bloem J."/>
            <person name="Labutti K."/>
            <person name="Salamov A."/>
            <person name="Andreopoulos B."/>
            <person name="Baker S."/>
            <person name="Barry K."/>
            <person name="Bills G."/>
            <person name="Bluhm B."/>
            <person name="Cannon C."/>
            <person name="Castanera R."/>
            <person name="Culley D."/>
            <person name="Daum C."/>
            <person name="Ezra D."/>
            <person name="Gonzalez J."/>
            <person name="Henrissat B."/>
            <person name="Kuo A."/>
            <person name="Liang C."/>
            <person name="Lipzen A."/>
            <person name="Lutzoni F."/>
            <person name="Magnuson J."/>
            <person name="Mondo S."/>
            <person name="Nolan M."/>
            <person name="Ohm R."/>
            <person name="Pangilinan J."/>
            <person name="Park H.-J."/>
            <person name="Ramirez L."/>
            <person name="Alfaro M."/>
            <person name="Sun H."/>
            <person name="Tritt A."/>
            <person name="Yoshinaga Y."/>
            <person name="Zwiers L.-H."/>
            <person name="Turgeon B."/>
            <person name="Goodwin S."/>
            <person name="Spatafora J."/>
            <person name="Crous P."/>
            <person name="Grigoriev I."/>
        </authorList>
    </citation>
    <scope>NUCLEOTIDE SEQUENCE</scope>
    <source>
        <strain evidence="13">CBS 119687</strain>
    </source>
</reference>
<accession>A0A6A6AP31</accession>
<dbReference type="GO" id="GO:0071555">
    <property type="term" value="P:cell wall organization"/>
    <property type="evidence" value="ECO:0007669"/>
    <property type="project" value="UniProtKB-KW"/>
</dbReference>
<dbReference type="InterPro" id="IPR004835">
    <property type="entry name" value="Chitin_synth"/>
</dbReference>
<evidence type="ECO:0000256" key="1">
    <source>
        <dbReference type="ARBA" id="ARBA00004651"/>
    </source>
</evidence>
<dbReference type="Proteomes" id="UP000799771">
    <property type="component" value="Unassembled WGS sequence"/>
</dbReference>
<evidence type="ECO:0000259" key="12">
    <source>
        <dbReference type="Pfam" id="PF08407"/>
    </source>
</evidence>
<feature type="transmembrane region" description="Helical" evidence="10">
    <location>
        <begin position="710"/>
        <end position="733"/>
    </location>
</feature>
<dbReference type="GeneID" id="54409810"/>
<feature type="transmembrane region" description="Helical" evidence="10">
    <location>
        <begin position="590"/>
        <end position="612"/>
    </location>
</feature>
<feature type="transmembrane region" description="Helical" evidence="10">
    <location>
        <begin position="663"/>
        <end position="690"/>
    </location>
</feature>
<dbReference type="PANTHER" id="PTHR22914">
    <property type="entry name" value="CHITIN SYNTHASE"/>
    <property type="match status" value="1"/>
</dbReference>
<dbReference type="Pfam" id="PF01644">
    <property type="entry name" value="Chitin_synth_1"/>
    <property type="match status" value="1"/>
</dbReference>
<dbReference type="GO" id="GO:0030428">
    <property type="term" value="C:cell septum"/>
    <property type="evidence" value="ECO:0007669"/>
    <property type="project" value="TreeGrafter"/>
</dbReference>
<feature type="transmembrane region" description="Helical" evidence="10">
    <location>
        <begin position="842"/>
        <end position="862"/>
    </location>
</feature>
<dbReference type="EMBL" id="ML977498">
    <property type="protein sequence ID" value="KAF2133679.1"/>
    <property type="molecule type" value="Genomic_DNA"/>
</dbReference>
<dbReference type="CDD" id="cd04190">
    <property type="entry name" value="Chitin_synth_C"/>
    <property type="match status" value="1"/>
</dbReference>
<dbReference type="GO" id="GO:0005886">
    <property type="term" value="C:plasma membrane"/>
    <property type="evidence" value="ECO:0007669"/>
    <property type="project" value="UniProtKB-SubCell"/>
</dbReference>
<feature type="compositionally biased region" description="Basic and acidic residues" evidence="11">
    <location>
        <begin position="71"/>
        <end position="82"/>
    </location>
</feature>
<evidence type="ECO:0000313" key="14">
    <source>
        <dbReference type="Proteomes" id="UP000799771"/>
    </source>
</evidence>
<feature type="transmembrane region" description="Helical" evidence="10">
    <location>
        <begin position="632"/>
        <end position="651"/>
    </location>
</feature>
<feature type="transmembrane region" description="Helical" evidence="10">
    <location>
        <begin position="882"/>
        <end position="908"/>
    </location>
</feature>
<dbReference type="Pfam" id="PF08407">
    <property type="entry name" value="Chitin_synth_1N"/>
    <property type="match status" value="1"/>
</dbReference>
<dbReference type="OrthoDB" id="26569at2759"/>
<protein>
    <recommendedName>
        <fullName evidence="2 10">Chitin synthase</fullName>
        <ecNumber evidence="2 10">2.4.1.16</ecNumber>
    </recommendedName>
</protein>